<reference evidence="2 3" key="1">
    <citation type="submission" date="2022-11" db="EMBL/GenBank/DDBJ databases">
        <authorList>
            <person name="Caiyu Z."/>
        </authorList>
    </citation>
    <scope>NUCLEOTIDE SEQUENCE [LARGE SCALE GENOMIC DNA]</scope>
    <source>
        <strain evidence="2 3">YR-4</strain>
    </source>
</reference>
<dbReference type="InterPro" id="IPR013249">
    <property type="entry name" value="RNA_pol_sigma70_r4_t2"/>
</dbReference>
<evidence type="ECO:0000313" key="2">
    <source>
        <dbReference type="EMBL" id="MCY1714860.1"/>
    </source>
</evidence>
<sequence>MEKSLVTITYKTANGNKICVEVSTPVKELLEQSDRQIRSQRRQDRRHLDFAVRTDESFSDFLLPAYEDTADLLIRMERDAKLHEAIGKLTEVQRRRLRLYYFKGFSYSRIARLEGVSCQTVVGTIEQALRRLQKLCRK</sequence>
<gene>
    <name evidence="2" type="ORF">OUY18_11425</name>
</gene>
<dbReference type="InterPro" id="IPR013324">
    <property type="entry name" value="RNA_pol_sigma_r3/r4-like"/>
</dbReference>
<proteinExistence type="predicted"/>
<evidence type="ECO:0000259" key="1">
    <source>
        <dbReference type="Pfam" id="PF08281"/>
    </source>
</evidence>
<accession>A0ABT4BVD8</accession>
<dbReference type="EMBL" id="JAPOHA010000012">
    <property type="protein sequence ID" value="MCY1714860.1"/>
    <property type="molecule type" value="Genomic_DNA"/>
</dbReference>
<feature type="domain" description="RNA polymerase sigma factor 70 region 4 type 2" evidence="1">
    <location>
        <begin position="81"/>
        <end position="132"/>
    </location>
</feature>
<dbReference type="SUPFAM" id="SSF88659">
    <property type="entry name" value="Sigma3 and sigma4 domains of RNA polymerase sigma factors"/>
    <property type="match status" value="1"/>
</dbReference>
<keyword evidence="3" id="KW-1185">Reference proteome</keyword>
<dbReference type="RefSeq" id="WP_268058921.1">
    <property type="nucleotide sequence ID" value="NZ_JAPOHA010000012.1"/>
</dbReference>
<name>A0ABT4BVD8_9FIRM</name>
<protein>
    <submittedName>
        <fullName evidence="2">Sigma-70 family RNA polymerase sigma factor</fullName>
    </submittedName>
</protein>
<comment type="caution">
    <text evidence="2">The sequence shown here is derived from an EMBL/GenBank/DDBJ whole genome shotgun (WGS) entry which is preliminary data.</text>
</comment>
<organism evidence="2 3">
    <name type="scientific">Caproiciproducens galactitolivorans</name>
    <dbReference type="NCBI Taxonomy" id="642589"/>
    <lineage>
        <taxon>Bacteria</taxon>
        <taxon>Bacillati</taxon>
        <taxon>Bacillota</taxon>
        <taxon>Clostridia</taxon>
        <taxon>Eubacteriales</taxon>
        <taxon>Acutalibacteraceae</taxon>
        <taxon>Caproiciproducens</taxon>
    </lineage>
</organism>
<dbReference type="InterPro" id="IPR036388">
    <property type="entry name" value="WH-like_DNA-bd_sf"/>
</dbReference>
<evidence type="ECO:0000313" key="3">
    <source>
        <dbReference type="Proteomes" id="UP001082703"/>
    </source>
</evidence>
<dbReference type="Gene3D" id="1.10.10.10">
    <property type="entry name" value="Winged helix-like DNA-binding domain superfamily/Winged helix DNA-binding domain"/>
    <property type="match status" value="1"/>
</dbReference>
<dbReference type="Proteomes" id="UP001082703">
    <property type="component" value="Unassembled WGS sequence"/>
</dbReference>
<dbReference type="Pfam" id="PF08281">
    <property type="entry name" value="Sigma70_r4_2"/>
    <property type="match status" value="1"/>
</dbReference>